<protein>
    <submittedName>
        <fullName evidence="1">Uncharacterized protein</fullName>
    </submittedName>
</protein>
<dbReference type="Proteomes" id="UP000216478">
    <property type="component" value="Unassembled WGS sequence"/>
</dbReference>
<organism evidence="1 2">
    <name type="scientific">Brucella grignonensis</name>
    <dbReference type="NCBI Taxonomy" id="94627"/>
    <lineage>
        <taxon>Bacteria</taxon>
        <taxon>Pseudomonadati</taxon>
        <taxon>Pseudomonadota</taxon>
        <taxon>Alphaproteobacteria</taxon>
        <taxon>Hyphomicrobiales</taxon>
        <taxon>Brucellaceae</taxon>
        <taxon>Brucella/Ochrobactrum group</taxon>
        <taxon>Brucella</taxon>
    </lineage>
</organism>
<accession>A0A256FAX8</accession>
<keyword evidence="2" id="KW-1185">Reference proteome</keyword>
<sequence>MHSLPILADTELINWHRDFLMEKVELPDISGAAAFMEKLPVSFT</sequence>
<dbReference type="EMBL" id="NNRL01000161">
    <property type="protein sequence ID" value="OYR11856.1"/>
    <property type="molecule type" value="Genomic_DNA"/>
</dbReference>
<reference evidence="1 2" key="1">
    <citation type="submission" date="2017-07" db="EMBL/GenBank/DDBJ databases">
        <title>Phylogenetic study on the rhizospheric bacterium Ochrobactrum sp. A44.</title>
        <authorList>
            <person name="Krzyzanowska D.M."/>
            <person name="Ossowicki A."/>
            <person name="Rajewska M."/>
            <person name="Maciag T."/>
            <person name="Kaczynski Z."/>
            <person name="Czerwicka M."/>
            <person name="Jafra S."/>
        </authorList>
    </citation>
    <scope>NUCLEOTIDE SEQUENCE [LARGE SCALE GENOMIC DNA]</scope>
    <source>
        <strain evidence="1 2">OgA9a</strain>
    </source>
</reference>
<proteinExistence type="predicted"/>
<name>A0A256FAX8_9HYPH</name>
<dbReference type="AlphaFoldDB" id="A0A256FAX8"/>
<evidence type="ECO:0000313" key="1">
    <source>
        <dbReference type="EMBL" id="OYR11856.1"/>
    </source>
</evidence>
<comment type="caution">
    <text evidence="1">The sequence shown here is derived from an EMBL/GenBank/DDBJ whole genome shotgun (WGS) entry which is preliminary data.</text>
</comment>
<gene>
    <name evidence="1" type="ORF">CEV33_1419</name>
</gene>
<evidence type="ECO:0000313" key="2">
    <source>
        <dbReference type="Proteomes" id="UP000216478"/>
    </source>
</evidence>